<protein>
    <submittedName>
        <fullName evidence="2">Uncharacterized protein</fullName>
    </submittedName>
</protein>
<accession>A0A645F327</accession>
<feature type="region of interest" description="Disordered" evidence="1">
    <location>
        <begin position="134"/>
        <end position="156"/>
    </location>
</feature>
<evidence type="ECO:0000256" key="1">
    <source>
        <dbReference type="SAM" id="MobiDB-lite"/>
    </source>
</evidence>
<evidence type="ECO:0000313" key="2">
    <source>
        <dbReference type="EMBL" id="MPN08627.1"/>
    </source>
</evidence>
<gene>
    <name evidence="2" type="ORF">SDC9_155912</name>
</gene>
<proteinExistence type="predicted"/>
<organism evidence="2">
    <name type="scientific">bioreactor metagenome</name>
    <dbReference type="NCBI Taxonomy" id="1076179"/>
    <lineage>
        <taxon>unclassified sequences</taxon>
        <taxon>metagenomes</taxon>
        <taxon>ecological metagenomes</taxon>
    </lineage>
</organism>
<dbReference type="AlphaFoldDB" id="A0A645F327"/>
<sequence>MQAQRNDSLPMVQYTTRDGALLFWTDEYQKEMHTAETDYPVMVYQYDAIPVMQMQFEEITDSVGTLRVPTITLGRGDGATPLSSKGRIYKDRKGMVVEYFKSNSGDRLAVTITDEGIEVPGNTGAKGLRNIAVGPTPPTNPQNNDLWIDTTGGVTP</sequence>
<comment type="caution">
    <text evidence="2">The sequence shown here is derived from an EMBL/GenBank/DDBJ whole genome shotgun (WGS) entry which is preliminary data.</text>
</comment>
<name>A0A645F327_9ZZZZ</name>
<dbReference type="EMBL" id="VSSQ01054698">
    <property type="protein sequence ID" value="MPN08627.1"/>
    <property type="molecule type" value="Genomic_DNA"/>
</dbReference>
<reference evidence="2" key="1">
    <citation type="submission" date="2019-08" db="EMBL/GenBank/DDBJ databases">
        <authorList>
            <person name="Kucharzyk K."/>
            <person name="Murdoch R.W."/>
            <person name="Higgins S."/>
            <person name="Loffler F."/>
        </authorList>
    </citation>
    <scope>NUCLEOTIDE SEQUENCE</scope>
</reference>